<dbReference type="GeneID" id="61054929"/>
<sequence length="79" mass="8900">MADQVPHPQRVSDLQERIARAQVDAKMTVLEQMIDRMHCQLQSIFDGIGRNEQVELVYPDGEVVLITKARPRKAGEGGE</sequence>
<organism evidence="1 2">
    <name type="scientific">Rhizobium loti</name>
    <name type="common">Mesorhizobium loti</name>
    <dbReference type="NCBI Taxonomy" id="381"/>
    <lineage>
        <taxon>Bacteria</taxon>
        <taxon>Pseudomonadati</taxon>
        <taxon>Pseudomonadota</taxon>
        <taxon>Alphaproteobacteria</taxon>
        <taxon>Hyphomicrobiales</taxon>
        <taxon>Phyllobacteriaceae</taxon>
        <taxon>Mesorhizobium</taxon>
    </lineage>
</organism>
<protein>
    <submittedName>
        <fullName evidence="1">Uncharacterized protein</fullName>
    </submittedName>
</protein>
<dbReference type="EMBL" id="QGGH01000011">
    <property type="protein sequence ID" value="PWJ88433.1"/>
    <property type="molecule type" value="Genomic_DNA"/>
</dbReference>
<dbReference type="Proteomes" id="UP000245631">
    <property type="component" value="Unassembled WGS sequence"/>
</dbReference>
<gene>
    <name evidence="1" type="ORF">C8D77_111156</name>
</gene>
<accession>A0A8E3B2T0</accession>
<proteinExistence type="predicted"/>
<name>A0A8E3B2T0_RHILI</name>
<dbReference type="AlphaFoldDB" id="A0A8E3B2T0"/>
<evidence type="ECO:0000313" key="2">
    <source>
        <dbReference type="Proteomes" id="UP000245631"/>
    </source>
</evidence>
<evidence type="ECO:0000313" key="1">
    <source>
        <dbReference type="EMBL" id="PWJ88433.1"/>
    </source>
</evidence>
<comment type="caution">
    <text evidence="1">The sequence shown here is derived from an EMBL/GenBank/DDBJ whole genome shotgun (WGS) entry which is preliminary data.</text>
</comment>
<dbReference type="RefSeq" id="WP_109670516.1">
    <property type="nucleotide sequence ID" value="NZ_QGGH01000011.1"/>
</dbReference>
<reference evidence="1 2" key="1">
    <citation type="submission" date="2018-05" db="EMBL/GenBank/DDBJ databases">
        <title>Genomic Encyclopedia of Type Strains, Phase IV (KMG-IV): sequencing the most valuable type-strain genomes for metagenomic binning, comparative biology and taxonomic classification.</title>
        <authorList>
            <person name="Goeker M."/>
        </authorList>
    </citation>
    <scope>NUCLEOTIDE SEQUENCE [LARGE SCALE GENOMIC DNA]</scope>
    <source>
        <strain evidence="1 2">DSM 2626</strain>
    </source>
</reference>